<dbReference type="Pfam" id="PF06742">
    <property type="entry name" value="DUF1214"/>
    <property type="match status" value="1"/>
</dbReference>
<keyword evidence="1" id="KW-0732">Signal</keyword>
<dbReference type="PROSITE" id="PS51318">
    <property type="entry name" value="TAT"/>
    <property type="match status" value="1"/>
</dbReference>
<proteinExistence type="predicted"/>
<dbReference type="Proteomes" id="UP001208041">
    <property type="component" value="Unassembled WGS sequence"/>
</dbReference>
<dbReference type="InterPro" id="IPR010621">
    <property type="entry name" value="DUF1214"/>
</dbReference>
<dbReference type="AlphaFoldDB" id="A0AAE3J0Q4"/>
<evidence type="ECO:0000256" key="1">
    <source>
        <dbReference type="SAM" id="SignalP"/>
    </source>
</evidence>
<dbReference type="InterPro" id="IPR037050">
    <property type="entry name" value="DUF1254_sf"/>
</dbReference>
<evidence type="ECO:0000313" key="5">
    <source>
        <dbReference type="Proteomes" id="UP001208041"/>
    </source>
</evidence>
<dbReference type="EMBL" id="JAOYFC010000002">
    <property type="protein sequence ID" value="MCV6825534.1"/>
    <property type="molecule type" value="Genomic_DNA"/>
</dbReference>
<protein>
    <submittedName>
        <fullName evidence="4">DUF1214 domain-containing protein</fullName>
    </submittedName>
</protein>
<dbReference type="Gene3D" id="2.60.40.1610">
    <property type="entry name" value="Domain of unknown function DUF1254"/>
    <property type="match status" value="1"/>
</dbReference>
<evidence type="ECO:0000259" key="3">
    <source>
        <dbReference type="Pfam" id="PF06863"/>
    </source>
</evidence>
<dbReference type="PANTHER" id="PTHR36509:SF3">
    <property type="entry name" value="SIGNAL PEPTIDE PROTEIN"/>
    <property type="match status" value="1"/>
</dbReference>
<evidence type="ECO:0000259" key="2">
    <source>
        <dbReference type="Pfam" id="PF06742"/>
    </source>
</evidence>
<sequence length="502" mass="56055">MSITRRTILRASVGTAALLGFGHGANMATAQELRGPAPLVNSDFEPIGGQPPQGAVSSIGDFDYQVKYQRAFEAALWAMPALAIYRFRAAALQDLGLKDNDIIAYSGVATAKLEATTANASTPYITAFTDLQAGPTVLEIPPAGDDGSLYGQVVDAWQYTIADVGPSGLDQGKGGKYLFTPPGYEGEIPEEYLHVPSPNFRVAFAFRSVKGPGMTDEDAYAYAKRLRMYPLSQAENPPEQRFFDPLDVRYPTMPEWGLEQFESLHAIVSVEPVKPEDKLAMGMLTSLGIRHGEPFEPDEVAKRAMIQASYDVWFYMQEWFDKFPKEQLFWPDRQYASLLQADENNMFTWTYEDRIDTIERAAEYFWCTYMPKILSDSPATQYLMSMADSDGNPLVGGQTYRLDVPAEMPVEQFWALTVYDRATMGFIYTAEDRTTLSSYDLDTMEKNEDGGVSIWIGPTAPEGKENNWIPTAGKRPLPAMRLYGPTAELNEKRFKLADFVRV</sequence>
<dbReference type="InterPro" id="IPR010679">
    <property type="entry name" value="DUF1254"/>
</dbReference>
<feature type="signal peptide" evidence="1">
    <location>
        <begin position="1"/>
        <end position="30"/>
    </location>
</feature>
<feature type="domain" description="DUF1214" evidence="2">
    <location>
        <begin position="381"/>
        <end position="486"/>
    </location>
</feature>
<dbReference type="InterPro" id="IPR006311">
    <property type="entry name" value="TAT_signal"/>
</dbReference>
<reference evidence="4" key="1">
    <citation type="submission" date="2022-10" db="EMBL/GenBank/DDBJ databases">
        <authorList>
            <person name="Yue Y."/>
        </authorList>
    </citation>
    <scope>NUCLEOTIDE SEQUENCE</scope>
    <source>
        <strain evidence="4">Z654</strain>
    </source>
</reference>
<accession>A0AAE3J0Q4</accession>
<dbReference type="Pfam" id="PF06863">
    <property type="entry name" value="DUF1254"/>
    <property type="match status" value="1"/>
</dbReference>
<comment type="caution">
    <text evidence="4">The sequence shown here is derived from an EMBL/GenBank/DDBJ whole genome shotgun (WGS) entry which is preliminary data.</text>
</comment>
<dbReference type="RefSeq" id="WP_263954413.1">
    <property type="nucleotide sequence ID" value="NZ_JAOYFC010000002.1"/>
</dbReference>
<dbReference type="InterPro" id="IPR037049">
    <property type="entry name" value="DUF1214_C_sf"/>
</dbReference>
<dbReference type="SUPFAM" id="SSF160935">
    <property type="entry name" value="VPA0735-like"/>
    <property type="match status" value="1"/>
</dbReference>
<feature type="chain" id="PRO_5041908563" evidence="1">
    <location>
        <begin position="31"/>
        <end position="502"/>
    </location>
</feature>
<dbReference type="Gene3D" id="2.60.120.600">
    <property type="entry name" value="Domain of unknown function DUF1214, C-terminal domain"/>
    <property type="match status" value="1"/>
</dbReference>
<evidence type="ECO:0000313" key="4">
    <source>
        <dbReference type="EMBL" id="MCV6825534.1"/>
    </source>
</evidence>
<keyword evidence="5" id="KW-1185">Reference proteome</keyword>
<gene>
    <name evidence="4" type="ORF">OH136_13315</name>
</gene>
<feature type="domain" description="DUF1254" evidence="3">
    <location>
        <begin position="113"/>
        <end position="230"/>
    </location>
</feature>
<name>A0AAE3J0Q4_9RHOB</name>
<dbReference type="Gene3D" id="1.10.3360.10">
    <property type="entry name" value="VPA0735-like domain"/>
    <property type="match status" value="1"/>
</dbReference>
<dbReference type="PANTHER" id="PTHR36509">
    <property type="entry name" value="BLL3101 PROTEIN"/>
    <property type="match status" value="1"/>
</dbReference>
<organism evidence="4 5">
    <name type="scientific">Halocynthiibacter halioticoli</name>
    <dbReference type="NCBI Taxonomy" id="2986804"/>
    <lineage>
        <taxon>Bacteria</taxon>
        <taxon>Pseudomonadati</taxon>
        <taxon>Pseudomonadota</taxon>
        <taxon>Alphaproteobacteria</taxon>
        <taxon>Rhodobacterales</taxon>
        <taxon>Paracoccaceae</taxon>
        <taxon>Halocynthiibacter</taxon>
    </lineage>
</organism>